<evidence type="ECO:0000313" key="1">
    <source>
        <dbReference type="EMBL" id="CAF0876141.1"/>
    </source>
</evidence>
<comment type="caution">
    <text evidence="2">The sequence shown here is derived from an EMBL/GenBank/DDBJ whole genome shotgun (WGS) entry which is preliminary data.</text>
</comment>
<reference evidence="2" key="1">
    <citation type="submission" date="2021-02" db="EMBL/GenBank/DDBJ databases">
        <authorList>
            <person name="Nowell W R."/>
        </authorList>
    </citation>
    <scope>NUCLEOTIDE SEQUENCE</scope>
</reference>
<organism evidence="2 3">
    <name type="scientific">Didymodactylos carnosus</name>
    <dbReference type="NCBI Taxonomy" id="1234261"/>
    <lineage>
        <taxon>Eukaryota</taxon>
        <taxon>Metazoa</taxon>
        <taxon>Spiralia</taxon>
        <taxon>Gnathifera</taxon>
        <taxon>Rotifera</taxon>
        <taxon>Eurotatoria</taxon>
        <taxon>Bdelloidea</taxon>
        <taxon>Philodinida</taxon>
        <taxon>Philodinidae</taxon>
        <taxon>Didymodactylos</taxon>
    </lineage>
</organism>
<proteinExistence type="predicted"/>
<name>A0A8S2HLU8_9BILA</name>
<gene>
    <name evidence="1" type="ORF">OVA965_LOCUS8383</name>
    <name evidence="2" type="ORF">TMI583_LOCUS8379</name>
</gene>
<sequence length="180" mass="21026">MNSALGFEQISIIDRETPLSLELFQCIQTTFPLLRSITIDYLRFDTHMRNDTALVLKTVQKLSLIETSGHDSGSHLSTIKYSNFKRLLLLTPNLRQLNLYYSILTKMYDNLKNDSELELKKNCRQIEILKIYSYSNEKISTAEYQQKLKTFLFPNVKKVEFSKNLGQYTGLDDSSRYFLN</sequence>
<dbReference type="EMBL" id="CAJNOK010002813">
    <property type="protein sequence ID" value="CAF0876141.1"/>
    <property type="molecule type" value="Genomic_DNA"/>
</dbReference>
<accession>A0A8S2HLU8</accession>
<evidence type="ECO:0000313" key="3">
    <source>
        <dbReference type="Proteomes" id="UP000682733"/>
    </source>
</evidence>
<dbReference type="EMBL" id="CAJOBA010002814">
    <property type="protein sequence ID" value="CAF3660567.1"/>
    <property type="molecule type" value="Genomic_DNA"/>
</dbReference>
<protein>
    <submittedName>
        <fullName evidence="2">Uncharacterized protein</fullName>
    </submittedName>
</protein>
<dbReference type="Proteomes" id="UP000677228">
    <property type="component" value="Unassembled WGS sequence"/>
</dbReference>
<evidence type="ECO:0000313" key="2">
    <source>
        <dbReference type="EMBL" id="CAF3660567.1"/>
    </source>
</evidence>
<dbReference type="AlphaFoldDB" id="A0A8S2HLU8"/>
<dbReference type="Proteomes" id="UP000682733">
    <property type="component" value="Unassembled WGS sequence"/>
</dbReference>